<reference evidence="2" key="1">
    <citation type="submission" date="2020-05" db="EMBL/GenBank/DDBJ databases">
        <authorList>
            <person name="Chiriac C."/>
            <person name="Salcher M."/>
            <person name="Ghai R."/>
            <person name="Kavagutti S V."/>
        </authorList>
    </citation>
    <scope>NUCLEOTIDE SEQUENCE</scope>
</reference>
<protein>
    <submittedName>
        <fullName evidence="2">Unannotated protein</fullName>
    </submittedName>
</protein>
<gene>
    <name evidence="2" type="ORF">UFOPK3494_01342</name>
</gene>
<sequence>MNPRLRHMIGPTVAFSMLICVSCGSSPAEVVAIEVDNSVPISISNSTSLPPASTTTSTTAIDTSVTTSTSIVISVETQPTITRAPENVEPPTQAPSTIAPTTQAFATQAPATQAPITQPPVPSDPVGLRIEAEHVGGYNRDLFADWYDADRNGCNTRKEVLIAESLDPVQIGSKCSISGGRWFSIYDNVETTDSSKFDIDHMVPLSEAWDSGAWNWNADQRKHYSNDLDQPFFLIAVTASSNRSKSDRDPAEWMPPNSAYHCEYVRIWIEIKRAWDLSVDQAEHDYLAQKLASC</sequence>
<feature type="domain" description="GmrSD restriction endonucleases C-terminal" evidence="1">
    <location>
        <begin position="186"/>
        <end position="289"/>
    </location>
</feature>
<accession>A0A6J7GM06</accession>
<dbReference type="InterPro" id="IPR011089">
    <property type="entry name" value="GmrSD_C"/>
</dbReference>
<dbReference type="PANTHER" id="PTHR24094">
    <property type="entry name" value="SECRETED PROTEIN"/>
    <property type="match status" value="1"/>
</dbReference>
<dbReference type="Pfam" id="PF07510">
    <property type="entry name" value="GmrSD_C"/>
    <property type="match status" value="1"/>
</dbReference>
<dbReference type="AlphaFoldDB" id="A0A6J7GM06"/>
<proteinExistence type="predicted"/>
<evidence type="ECO:0000313" key="2">
    <source>
        <dbReference type="EMBL" id="CAB4908154.1"/>
    </source>
</evidence>
<evidence type="ECO:0000259" key="1">
    <source>
        <dbReference type="Pfam" id="PF07510"/>
    </source>
</evidence>
<organism evidence="2">
    <name type="scientific">freshwater metagenome</name>
    <dbReference type="NCBI Taxonomy" id="449393"/>
    <lineage>
        <taxon>unclassified sequences</taxon>
        <taxon>metagenomes</taxon>
        <taxon>ecological metagenomes</taxon>
    </lineage>
</organism>
<dbReference type="EMBL" id="CAFBMF010000104">
    <property type="protein sequence ID" value="CAB4908154.1"/>
    <property type="molecule type" value="Genomic_DNA"/>
</dbReference>
<dbReference type="PANTHER" id="PTHR24094:SF15">
    <property type="entry name" value="AMP-DEPENDENT SYNTHETASE_LIGASE DOMAIN-CONTAINING PROTEIN-RELATED"/>
    <property type="match status" value="1"/>
</dbReference>
<name>A0A6J7GM06_9ZZZZ</name>